<protein>
    <recommendedName>
        <fullName evidence="3">NADH-quinone oxidoreductase subunit C</fullName>
        <ecNumber evidence="3">7.1.1.-</ecNumber>
    </recommendedName>
    <alternativeName>
        <fullName evidence="3">NADH dehydrogenase I subunit C</fullName>
    </alternativeName>
    <alternativeName>
        <fullName evidence="3">NDH-1 subunit C</fullName>
    </alternativeName>
</protein>
<dbReference type="RefSeq" id="WP_173196851.1">
    <property type="nucleotide sequence ID" value="NZ_JABFCX010000002.1"/>
</dbReference>
<organism evidence="7 8">
    <name type="scientific">Parvularcula mediterranea</name>
    <dbReference type="NCBI Taxonomy" id="2732508"/>
    <lineage>
        <taxon>Bacteria</taxon>
        <taxon>Pseudomonadati</taxon>
        <taxon>Pseudomonadota</taxon>
        <taxon>Alphaproteobacteria</taxon>
        <taxon>Parvularculales</taxon>
        <taxon>Parvularculaceae</taxon>
        <taxon>Parvularcula</taxon>
    </lineage>
</organism>
<comment type="subcellular location">
    <subcellularLocation>
        <location evidence="3">Cell membrane</location>
        <topology evidence="3">Peripheral membrane protein</topology>
        <orientation evidence="3">Cytoplasmic side</orientation>
    </subcellularLocation>
</comment>
<keyword evidence="7" id="KW-0560">Oxidoreductase</keyword>
<dbReference type="EC" id="7.1.1.-" evidence="3"/>
<feature type="domain" description="NADH:ubiquinone oxidoreductase 30kDa subunit" evidence="6">
    <location>
        <begin position="39"/>
        <end position="159"/>
    </location>
</feature>
<dbReference type="GO" id="GO:0050136">
    <property type="term" value="F:NADH dehydrogenase (quinone) (non-electrogenic) activity"/>
    <property type="evidence" value="ECO:0007669"/>
    <property type="project" value="UniProtKB-UniRule"/>
</dbReference>
<sequence>MSQTTTLLDDLQELEDHVKAQLGDNLISSQIAYGELTINVPCNQIVPTLKFLKEDAMCRFTQLIELAGVDYPERRKRFDVAYMLLSMENNTRIRVKLQTAEGDTVPTATPVFPNADWYEREAFDMYGIVFEGHPDMRRLLTDYGFEGHPLRKDFPLTGYTEVRWDDEQQRVVYEPVQLTQEYRNFDYLSPWEGSDYVLPGDEKAD</sequence>
<dbReference type="HAMAP" id="MF_01357">
    <property type="entry name" value="NDH1_NuoC"/>
    <property type="match status" value="1"/>
</dbReference>
<accession>A0A7Y3RKV9</accession>
<evidence type="ECO:0000313" key="8">
    <source>
        <dbReference type="Proteomes" id="UP000536835"/>
    </source>
</evidence>
<keyword evidence="3" id="KW-1003">Cell membrane</keyword>
<reference evidence="7 8" key="1">
    <citation type="submission" date="2020-05" db="EMBL/GenBank/DDBJ databases">
        <title>Parvularcula mediterraneae sp. nov., isolated from polypropylene straw from shallow seawater of the seashore of Laganas in Zakynthos island, Greece.</title>
        <authorList>
            <person name="Szabo I."/>
            <person name="Al-Omari J."/>
            <person name="Rado J."/>
            <person name="Szerdahelyi G.S."/>
        </authorList>
    </citation>
    <scope>NUCLEOTIDE SEQUENCE [LARGE SCALE GENOMIC DNA]</scope>
    <source>
        <strain evidence="7 8">ZS-1/3</strain>
    </source>
</reference>
<dbReference type="AlphaFoldDB" id="A0A7Y3RKV9"/>
<dbReference type="InterPro" id="IPR001268">
    <property type="entry name" value="NADH_UbQ_OxRdtase_30kDa_su"/>
</dbReference>
<dbReference type="Gene3D" id="3.30.460.80">
    <property type="entry name" value="NADH:ubiquinone oxidoreductase, 30kDa subunit"/>
    <property type="match status" value="1"/>
</dbReference>
<dbReference type="EMBL" id="JABFCX010000002">
    <property type="protein sequence ID" value="NNU15401.1"/>
    <property type="molecule type" value="Genomic_DNA"/>
</dbReference>
<proteinExistence type="inferred from homology"/>
<dbReference type="GO" id="GO:0008137">
    <property type="term" value="F:NADH dehydrogenase (ubiquinone) activity"/>
    <property type="evidence" value="ECO:0007669"/>
    <property type="project" value="InterPro"/>
</dbReference>
<comment type="caution">
    <text evidence="7">The sequence shown here is derived from an EMBL/GenBank/DDBJ whole genome shotgun (WGS) entry which is preliminary data.</text>
</comment>
<evidence type="ECO:0000256" key="3">
    <source>
        <dbReference type="HAMAP-Rule" id="MF_01357"/>
    </source>
</evidence>
<dbReference type="Pfam" id="PF00329">
    <property type="entry name" value="Complex1_30kDa"/>
    <property type="match status" value="1"/>
</dbReference>
<dbReference type="PROSITE" id="PS00542">
    <property type="entry name" value="COMPLEX1_30K"/>
    <property type="match status" value="1"/>
</dbReference>
<comment type="function">
    <text evidence="3">NDH-1 shuttles electrons from NADH, via FMN and iron-sulfur (Fe-S) centers, to quinones in the respiratory chain. The immediate electron acceptor for the enzyme in this species is believed to be ubiquinone. Couples the redox reaction to proton translocation (for every two electrons transferred, four hydrogen ions are translocated across the cytoplasmic membrane), and thus conserves the redox energy in a proton gradient.</text>
</comment>
<keyword evidence="3 4" id="KW-0520">NAD</keyword>
<dbReference type="GO" id="GO:0005886">
    <property type="term" value="C:plasma membrane"/>
    <property type="evidence" value="ECO:0007669"/>
    <property type="project" value="UniProtKB-SubCell"/>
</dbReference>
<keyword evidence="3 4" id="KW-1278">Translocase</keyword>
<dbReference type="PANTHER" id="PTHR10884:SF14">
    <property type="entry name" value="NADH DEHYDROGENASE [UBIQUINONE] IRON-SULFUR PROTEIN 3, MITOCHONDRIAL"/>
    <property type="match status" value="1"/>
</dbReference>
<dbReference type="NCBIfam" id="TIGR01961">
    <property type="entry name" value="NuoC_fam"/>
    <property type="match status" value="1"/>
</dbReference>
<comment type="catalytic activity">
    <reaction evidence="3 5">
        <text>a quinone + NADH + 5 H(+)(in) = a quinol + NAD(+) + 4 H(+)(out)</text>
        <dbReference type="Rhea" id="RHEA:57888"/>
        <dbReference type="ChEBI" id="CHEBI:15378"/>
        <dbReference type="ChEBI" id="CHEBI:24646"/>
        <dbReference type="ChEBI" id="CHEBI:57540"/>
        <dbReference type="ChEBI" id="CHEBI:57945"/>
        <dbReference type="ChEBI" id="CHEBI:132124"/>
    </reaction>
</comment>
<evidence type="ECO:0000256" key="2">
    <source>
        <dbReference type="ARBA" id="ARBA00022448"/>
    </source>
</evidence>
<dbReference type="InterPro" id="IPR010218">
    <property type="entry name" value="NADH_DH_suC"/>
</dbReference>
<dbReference type="InterPro" id="IPR037232">
    <property type="entry name" value="NADH_quin_OxRdtase_su_C/D-like"/>
</dbReference>
<evidence type="ECO:0000256" key="5">
    <source>
        <dbReference type="RuleBase" id="RU003582"/>
    </source>
</evidence>
<dbReference type="InterPro" id="IPR020396">
    <property type="entry name" value="NADH_UbQ_OxRdtase_CS"/>
</dbReference>
<dbReference type="Proteomes" id="UP000536835">
    <property type="component" value="Unassembled WGS sequence"/>
</dbReference>
<gene>
    <name evidence="3" type="primary">nuoC</name>
    <name evidence="7" type="ORF">HK107_03545</name>
</gene>
<keyword evidence="3" id="KW-0830">Ubiquinone</keyword>
<comment type="subunit">
    <text evidence="3">NDH-1 is composed of 14 different subunits. Subunits NuoB, C, D, E, F, and G constitute the peripheral sector of the complex.</text>
</comment>
<keyword evidence="2 3" id="KW-0813">Transport</keyword>
<dbReference type="SUPFAM" id="SSF143243">
    <property type="entry name" value="Nqo5-like"/>
    <property type="match status" value="1"/>
</dbReference>
<keyword evidence="3 5" id="KW-0874">Quinone</keyword>
<evidence type="ECO:0000259" key="6">
    <source>
        <dbReference type="Pfam" id="PF00329"/>
    </source>
</evidence>
<dbReference type="PANTHER" id="PTHR10884">
    <property type="entry name" value="NADH DEHYDROGENASE UBIQUINONE IRON-SULFUR PROTEIN 3"/>
    <property type="match status" value="1"/>
</dbReference>
<evidence type="ECO:0000256" key="4">
    <source>
        <dbReference type="RuleBase" id="RU003456"/>
    </source>
</evidence>
<comment type="similarity">
    <text evidence="1 3 4">Belongs to the complex I 30 kDa subunit family.</text>
</comment>
<dbReference type="GO" id="GO:0048038">
    <property type="term" value="F:quinone binding"/>
    <property type="evidence" value="ECO:0007669"/>
    <property type="project" value="UniProtKB-KW"/>
</dbReference>
<evidence type="ECO:0000256" key="1">
    <source>
        <dbReference type="ARBA" id="ARBA00007569"/>
    </source>
</evidence>
<keyword evidence="3" id="KW-0472">Membrane</keyword>
<name>A0A7Y3RKV9_9PROT</name>
<dbReference type="NCBIfam" id="NF004733">
    <property type="entry name" value="PRK06074.1-5"/>
    <property type="match status" value="1"/>
</dbReference>
<keyword evidence="8" id="KW-1185">Reference proteome</keyword>
<evidence type="ECO:0000313" key="7">
    <source>
        <dbReference type="EMBL" id="NNU15401.1"/>
    </source>
</evidence>